<dbReference type="EMBL" id="CANUEZ050000192">
    <property type="protein sequence ID" value="CAM0511944.1"/>
    <property type="molecule type" value="Genomic_DNA"/>
</dbReference>
<dbReference type="Proteomes" id="UP001189180">
    <property type="component" value="Unassembled WGS sequence"/>
</dbReference>
<comment type="caution">
    <text evidence="2">The sequence shown here is derived from an EMBL/GenBank/DDBJ whole genome shotgun (WGS) entry which is preliminary data.</text>
</comment>
<sequence length="81" mass="9445">MLTMECLTVLTACLTISALGQRTRDDFENLSTILQHLNRMLSIIKFGPIKRIGLFLRGKTPQAHTLEWFLRYFNMLSYHSK</sequence>
<name>A0ABC9HI49_FASHE</name>
<feature type="signal peptide" evidence="1">
    <location>
        <begin position="1"/>
        <end position="20"/>
    </location>
</feature>
<protein>
    <submittedName>
        <fullName evidence="2">Uncharacterized protein</fullName>
    </submittedName>
</protein>
<gene>
    <name evidence="2" type="ORF">FHB240107_LOCUS4417</name>
</gene>
<evidence type="ECO:0000313" key="3">
    <source>
        <dbReference type="Proteomes" id="UP001189180"/>
    </source>
</evidence>
<proteinExistence type="predicted"/>
<feature type="chain" id="PRO_5044866296" evidence="1">
    <location>
        <begin position="21"/>
        <end position="81"/>
    </location>
</feature>
<dbReference type="AlphaFoldDB" id="A0ABC9HI49"/>
<keyword evidence="3" id="KW-1185">Reference proteome</keyword>
<keyword evidence="1" id="KW-0732">Signal</keyword>
<reference evidence="2 3" key="1">
    <citation type="submission" date="2024-08" db="EMBL/GenBank/DDBJ databases">
        <authorList>
            <person name="Paterson S."/>
        </authorList>
    </citation>
    <scope>NUCLEOTIDE SEQUENCE [LARGE SCALE GENOMIC DNA]</scope>
</reference>
<evidence type="ECO:0000256" key="1">
    <source>
        <dbReference type="SAM" id="SignalP"/>
    </source>
</evidence>
<organism evidence="2 3">
    <name type="scientific">Fasciola hepatica</name>
    <name type="common">Liver fluke</name>
    <dbReference type="NCBI Taxonomy" id="6192"/>
    <lineage>
        <taxon>Eukaryota</taxon>
        <taxon>Metazoa</taxon>
        <taxon>Spiralia</taxon>
        <taxon>Lophotrochozoa</taxon>
        <taxon>Platyhelminthes</taxon>
        <taxon>Trematoda</taxon>
        <taxon>Digenea</taxon>
        <taxon>Plagiorchiida</taxon>
        <taxon>Echinostomata</taxon>
        <taxon>Echinostomatoidea</taxon>
        <taxon>Fasciolidae</taxon>
        <taxon>Fasciola</taxon>
    </lineage>
</organism>
<evidence type="ECO:0000313" key="2">
    <source>
        <dbReference type="EMBL" id="CAM0511944.1"/>
    </source>
</evidence>
<accession>A0ABC9HI49</accession>